<dbReference type="EMBL" id="SNRY01002211">
    <property type="protein sequence ID" value="KAA6326182.1"/>
    <property type="molecule type" value="Genomic_DNA"/>
</dbReference>
<comment type="caution">
    <text evidence="1">The sequence shown here is derived from an EMBL/GenBank/DDBJ whole genome shotgun (WGS) entry which is preliminary data.</text>
</comment>
<reference evidence="1" key="1">
    <citation type="submission" date="2019-03" db="EMBL/GenBank/DDBJ databases">
        <title>Single cell metagenomics reveals metabolic interactions within the superorganism composed of flagellate Streblomastix strix and complex community of Bacteroidetes bacteria on its surface.</title>
        <authorList>
            <person name="Treitli S.C."/>
            <person name="Kolisko M."/>
            <person name="Husnik F."/>
            <person name="Keeling P."/>
            <person name="Hampl V."/>
        </authorList>
    </citation>
    <scope>NUCLEOTIDE SEQUENCE</scope>
    <source>
        <strain evidence="1">STM</strain>
    </source>
</reference>
<evidence type="ECO:0000313" key="1">
    <source>
        <dbReference type="EMBL" id="KAA6326182.1"/>
    </source>
</evidence>
<gene>
    <name evidence="1" type="ORF">EZS27_024680</name>
</gene>
<name>A0A5J4QX84_9ZZZZ</name>
<organism evidence="1">
    <name type="scientific">termite gut metagenome</name>
    <dbReference type="NCBI Taxonomy" id="433724"/>
    <lineage>
        <taxon>unclassified sequences</taxon>
        <taxon>metagenomes</taxon>
        <taxon>organismal metagenomes</taxon>
    </lineage>
</organism>
<dbReference type="AlphaFoldDB" id="A0A5J4QX84"/>
<protein>
    <submittedName>
        <fullName evidence="1">Uncharacterized protein</fullName>
    </submittedName>
</protein>
<proteinExistence type="predicted"/>
<sequence length="296" mass="33917">MTNLMTLQEAINNFKGLIESSILENGDKGKEAMICSSVPILNIHEAVKSELIKAGINESLIFPPLNSRTPELKLAGSHKQKNQDVCVVPNFKKTKEVLQEGLLKDVTDEYGEKFTEQTIAINIRSQISSIQKNFDTLYERTTSEATNLHDRCPQMVLGEVYMIAIPEYDDQKVKNKEIVFKKPNQSTVTQYIKSFQAINSRKGIKTKFFQYERVCLLIVDFSQTSAKIYKTSDELKQAGLIPQNSTVDISALSWEQFISDLLKIYNGRFKKKKCLIDILWLKIHQFLVFYLKFGDR</sequence>
<accession>A0A5J4QX84</accession>